<keyword evidence="1" id="KW-0472">Membrane</keyword>
<keyword evidence="1" id="KW-1133">Transmembrane helix</keyword>
<dbReference type="AlphaFoldDB" id="A0A7X8YET1"/>
<evidence type="ECO:0008006" key="4">
    <source>
        <dbReference type="Google" id="ProtNLM"/>
    </source>
</evidence>
<evidence type="ECO:0000256" key="1">
    <source>
        <dbReference type="SAM" id="Phobius"/>
    </source>
</evidence>
<organism evidence="2 3">
    <name type="scientific">Nesterenkonia sedimenti</name>
    <dbReference type="NCBI Taxonomy" id="1463632"/>
    <lineage>
        <taxon>Bacteria</taxon>
        <taxon>Bacillati</taxon>
        <taxon>Actinomycetota</taxon>
        <taxon>Actinomycetes</taxon>
        <taxon>Micrococcales</taxon>
        <taxon>Micrococcaceae</taxon>
        <taxon>Nesterenkonia</taxon>
    </lineage>
</organism>
<dbReference type="InterPro" id="IPR003474">
    <property type="entry name" value="Glcn_transporter"/>
</dbReference>
<keyword evidence="1" id="KW-0812">Transmembrane</keyword>
<sequence>MWHTLVPPTPNPLAAGSIMGFETGTMMLAGALTLGHINDSGFWVTAKLPGLSLTGGLKTYTLAQSITGVFVLILALIGATLLPMGA</sequence>
<reference evidence="2 3" key="1">
    <citation type="submission" date="2020-04" db="EMBL/GenBank/DDBJ databases">
        <title>Nesterenkonia sp. nov., isolated from marine sediment.</title>
        <authorList>
            <person name="Zhang G."/>
        </authorList>
    </citation>
    <scope>NUCLEOTIDE SEQUENCE [LARGE SCALE GENOMIC DNA]</scope>
    <source>
        <strain evidence="2 3">MY13</strain>
    </source>
</reference>
<keyword evidence="3" id="KW-1185">Reference proteome</keyword>
<gene>
    <name evidence="2" type="ORF">HGQ17_11950</name>
</gene>
<dbReference type="GO" id="GO:0016020">
    <property type="term" value="C:membrane"/>
    <property type="evidence" value="ECO:0007669"/>
    <property type="project" value="InterPro"/>
</dbReference>
<dbReference type="GO" id="GO:0015128">
    <property type="term" value="F:gluconate transmembrane transporter activity"/>
    <property type="evidence" value="ECO:0007669"/>
    <property type="project" value="InterPro"/>
</dbReference>
<accession>A0A7X8YET1</accession>
<name>A0A7X8YET1_9MICC</name>
<protein>
    <recommendedName>
        <fullName evidence="4">GntP family permease</fullName>
    </recommendedName>
</protein>
<dbReference type="RefSeq" id="WP_168888175.1">
    <property type="nucleotide sequence ID" value="NZ_JABAHY010000013.1"/>
</dbReference>
<dbReference type="EMBL" id="JABAHY010000013">
    <property type="protein sequence ID" value="NLS10691.1"/>
    <property type="molecule type" value="Genomic_DNA"/>
</dbReference>
<comment type="caution">
    <text evidence="2">The sequence shown here is derived from an EMBL/GenBank/DDBJ whole genome shotgun (WGS) entry which is preliminary data.</text>
</comment>
<dbReference type="Proteomes" id="UP000523139">
    <property type="component" value="Unassembled WGS sequence"/>
</dbReference>
<proteinExistence type="predicted"/>
<evidence type="ECO:0000313" key="2">
    <source>
        <dbReference type="EMBL" id="NLS10691.1"/>
    </source>
</evidence>
<feature type="transmembrane region" description="Helical" evidence="1">
    <location>
        <begin position="62"/>
        <end position="82"/>
    </location>
</feature>
<dbReference type="Pfam" id="PF02447">
    <property type="entry name" value="GntP_permease"/>
    <property type="match status" value="1"/>
</dbReference>
<evidence type="ECO:0000313" key="3">
    <source>
        <dbReference type="Proteomes" id="UP000523139"/>
    </source>
</evidence>